<dbReference type="EMBL" id="BARV01005025">
    <property type="protein sequence ID" value="GAI10215.1"/>
    <property type="molecule type" value="Genomic_DNA"/>
</dbReference>
<accession>X1M6A7</accession>
<feature type="non-terminal residue" evidence="1">
    <location>
        <position position="122"/>
    </location>
</feature>
<dbReference type="AlphaFoldDB" id="X1M6A7"/>
<evidence type="ECO:0008006" key="2">
    <source>
        <dbReference type="Google" id="ProtNLM"/>
    </source>
</evidence>
<proteinExistence type="predicted"/>
<dbReference type="InterPro" id="IPR036415">
    <property type="entry name" value="Lamin_tail_dom_sf"/>
</dbReference>
<evidence type="ECO:0000313" key="1">
    <source>
        <dbReference type="EMBL" id="GAI10215.1"/>
    </source>
</evidence>
<organism evidence="1">
    <name type="scientific">marine sediment metagenome</name>
    <dbReference type="NCBI Taxonomy" id="412755"/>
    <lineage>
        <taxon>unclassified sequences</taxon>
        <taxon>metagenomes</taxon>
        <taxon>ecological metagenomes</taxon>
    </lineage>
</organism>
<protein>
    <recommendedName>
        <fullName evidence="2">LTD domain-containing protein</fullName>
    </recommendedName>
</protein>
<reference evidence="1" key="1">
    <citation type="journal article" date="2014" name="Front. Microbiol.">
        <title>High frequency of phylogenetically diverse reductive dehalogenase-homologous genes in deep subseafloor sedimentary metagenomes.</title>
        <authorList>
            <person name="Kawai M."/>
            <person name="Futagami T."/>
            <person name="Toyoda A."/>
            <person name="Takaki Y."/>
            <person name="Nishi S."/>
            <person name="Hori S."/>
            <person name="Arai W."/>
            <person name="Tsubouchi T."/>
            <person name="Morono Y."/>
            <person name="Uchiyama I."/>
            <person name="Ito T."/>
            <person name="Fujiyama A."/>
            <person name="Inagaki F."/>
            <person name="Takami H."/>
        </authorList>
    </citation>
    <scope>NUCLEOTIDE SEQUENCE</scope>
    <source>
        <strain evidence="1">Expedition CK06-06</strain>
    </source>
</reference>
<dbReference type="SUPFAM" id="SSF74853">
    <property type="entry name" value="Lamin A/C globular tail domain"/>
    <property type="match status" value="1"/>
</dbReference>
<gene>
    <name evidence="1" type="ORF">S06H3_10715</name>
</gene>
<comment type="caution">
    <text evidence="1">The sequence shown here is derived from an EMBL/GenBank/DDBJ whole genome shotgun (WGS) entry which is preliminary data.</text>
</comment>
<sequence>MSLIEELKREENLGDWLSEEESKNLIENLLIGIPLEKDKLKEVLKNTEVLEYLVERGGYRNELFNDENAVKTAMKILDFLKNEVVINEISWIGTQADSNHEWIELYNNTAGNINLEGWELKA</sequence>
<name>X1M6A7_9ZZZZ</name>